<keyword evidence="2" id="KW-1185">Reference proteome</keyword>
<gene>
    <name evidence="1" type="ORF">HMPREF9449_00556</name>
</gene>
<protein>
    <submittedName>
        <fullName evidence="1">Uncharacterized protein</fullName>
    </submittedName>
</protein>
<dbReference type="GeneID" id="98068198"/>
<comment type="caution">
    <text evidence="1">The sequence shown here is derived from an EMBL/GenBank/DDBJ whole genome shotgun (WGS) entry which is preliminary data.</text>
</comment>
<dbReference type="EMBL" id="ADMC01000005">
    <property type="protein sequence ID" value="EHP50867.1"/>
    <property type="molecule type" value="Genomic_DNA"/>
</dbReference>
<dbReference type="STRING" id="742817.HMPREF9449_00556"/>
<evidence type="ECO:0000313" key="1">
    <source>
        <dbReference type="EMBL" id="EHP50867.1"/>
    </source>
</evidence>
<dbReference type="RefSeq" id="WP_009135710.1">
    <property type="nucleotide sequence ID" value="NZ_JH594596.1"/>
</dbReference>
<proteinExistence type="predicted"/>
<organism evidence="1 2">
    <name type="scientific">Odoribacter laneus YIT 12061</name>
    <dbReference type="NCBI Taxonomy" id="742817"/>
    <lineage>
        <taxon>Bacteria</taxon>
        <taxon>Pseudomonadati</taxon>
        <taxon>Bacteroidota</taxon>
        <taxon>Bacteroidia</taxon>
        <taxon>Bacteroidales</taxon>
        <taxon>Odoribacteraceae</taxon>
        <taxon>Odoribacter</taxon>
    </lineage>
</organism>
<name>H1DE70_9BACT</name>
<reference evidence="1 2" key="1">
    <citation type="submission" date="2012-01" db="EMBL/GenBank/DDBJ databases">
        <title>The Genome Sequence of Odoribacter laneus YIT 12061.</title>
        <authorList>
            <consortium name="The Broad Institute Genome Sequencing Platform"/>
            <person name="Earl A."/>
            <person name="Ward D."/>
            <person name="Feldgarden M."/>
            <person name="Gevers D."/>
            <person name="Morotomi M."/>
            <person name="Young S.K."/>
            <person name="Zeng Q."/>
            <person name="Gargeya S."/>
            <person name="Fitzgerald M."/>
            <person name="Haas B."/>
            <person name="Abouelleil A."/>
            <person name="Alvarado L."/>
            <person name="Arachchi H.M."/>
            <person name="Berlin A."/>
            <person name="Chapman S.B."/>
            <person name="Gearin G."/>
            <person name="Goldberg J."/>
            <person name="Griggs A."/>
            <person name="Gujja S."/>
            <person name="Hansen M."/>
            <person name="Heiman D."/>
            <person name="Howarth C."/>
            <person name="Larimer J."/>
            <person name="Lui A."/>
            <person name="MacDonald P.J.P."/>
            <person name="McCowen C."/>
            <person name="Montmayeur A."/>
            <person name="Murphy C."/>
            <person name="Neiman D."/>
            <person name="Pearson M."/>
            <person name="Priest M."/>
            <person name="Roberts A."/>
            <person name="Saif S."/>
            <person name="Shea T."/>
            <person name="Sisk P."/>
            <person name="Stolte C."/>
            <person name="Sykes S."/>
            <person name="Wortman J."/>
            <person name="Nusbaum C."/>
            <person name="Birren B."/>
        </authorList>
    </citation>
    <scope>NUCLEOTIDE SEQUENCE [LARGE SCALE GENOMIC DNA]</scope>
    <source>
        <strain evidence="1 2">YIT 12061</strain>
    </source>
</reference>
<evidence type="ECO:0000313" key="2">
    <source>
        <dbReference type="Proteomes" id="UP000004892"/>
    </source>
</evidence>
<dbReference type="AlphaFoldDB" id="H1DE70"/>
<accession>H1DE70</accession>
<dbReference type="Proteomes" id="UP000004892">
    <property type="component" value="Unassembled WGS sequence"/>
</dbReference>
<sequence length="121" mass="14338">MKASTQYNDYKGTAAADVSDYLFIRDYLKDRGVDIERYEPVGFELYTGYSNFVSYRFICKDNHSDENRLVKIGFESKDNISDFLDLFKRFNVVLTWNKSQINYADWDVSDDTIMIDDREDF</sequence>
<dbReference type="HOGENOM" id="CLU_1914798_0_0_10"/>